<feature type="domain" description="Right handed beta helix" evidence="1">
    <location>
        <begin position="135"/>
        <end position="309"/>
    </location>
</feature>
<evidence type="ECO:0000313" key="3">
    <source>
        <dbReference type="Proteomes" id="UP000632138"/>
    </source>
</evidence>
<dbReference type="EMBL" id="JAENHP010000010">
    <property type="protein sequence ID" value="MBM2619314.1"/>
    <property type="molecule type" value="Genomic_DNA"/>
</dbReference>
<accession>A0ABS2AHL3</accession>
<proteinExistence type="predicted"/>
<protein>
    <submittedName>
        <fullName evidence="2">Right-handed parallel beta-helix repeat-containing protein</fullName>
    </submittedName>
</protein>
<dbReference type="SUPFAM" id="SSF51126">
    <property type="entry name" value="Pectin lyase-like"/>
    <property type="match status" value="1"/>
</dbReference>
<dbReference type="Proteomes" id="UP000632138">
    <property type="component" value="Unassembled WGS sequence"/>
</dbReference>
<comment type="caution">
    <text evidence="2">The sequence shown here is derived from an EMBL/GenBank/DDBJ whole genome shotgun (WGS) entry which is preliminary data.</text>
</comment>
<name>A0ABS2AHL3_9ACTN</name>
<organism evidence="2 3">
    <name type="scientific">Paractinoplanes ovalisporus</name>
    <dbReference type="NCBI Taxonomy" id="2810368"/>
    <lineage>
        <taxon>Bacteria</taxon>
        <taxon>Bacillati</taxon>
        <taxon>Actinomycetota</taxon>
        <taxon>Actinomycetes</taxon>
        <taxon>Micromonosporales</taxon>
        <taxon>Micromonosporaceae</taxon>
        <taxon>Paractinoplanes</taxon>
    </lineage>
</organism>
<dbReference type="InterPro" id="IPR006626">
    <property type="entry name" value="PbH1"/>
</dbReference>
<reference evidence="2 3" key="1">
    <citation type="submission" date="2021-01" db="EMBL/GenBank/DDBJ databases">
        <title>Actinoplanes sp. nov. LDG1-06 isolated from lichen.</title>
        <authorList>
            <person name="Saeng-In P."/>
            <person name="Phongsopitanun W."/>
            <person name="Kanchanasin P."/>
            <person name="Yuki M."/>
            <person name="Kudo T."/>
            <person name="Ohkuma M."/>
            <person name="Tanasupawat S."/>
        </authorList>
    </citation>
    <scope>NUCLEOTIDE SEQUENCE [LARGE SCALE GENOMIC DNA]</scope>
    <source>
        <strain evidence="2 3">LDG1-06</strain>
    </source>
</reference>
<sequence length="338" mass="35427">MVSNMAAERDPAGLASVPRRDKFTGAVVDVVARGVDNTGERFVANGINDLIRTEPAGTLFHFPAGTYRLDKAVVASRTDTVLEGVGDNTVFLIDLGEDGADESSGILIAGSGSEIVTGVQVQQLRIDGGQRLQFGVLVGHTASDVRVEGCEITRCLHAGIRLAGFGSHGATLKRVVIQDNRIHGIGRPGGISGQGMELFSSSAVAVRGNYIANCTGWGIRPIGTKESQIGENTIEGCAIGVSIQPDGSGGFPRSPGPESDWRITRNLNIAGNTFKSISLSCIDFHDGCENILVTGNRFVLNEGSSVAVSIGKAGDAVAPPREGWPLSNLSIRDNEFTV</sequence>
<keyword evidence="3" id="KW-1185">Reference proteome</keyword>
<dbReference type="InterPro" id="IPR011050">
    <property type="entry name" value="Pectin_lyase_fold/virulence"/>
</dbReference>
<evidence type="ECO:0000259" key="1">
    <source>
        <dbReference type="Pfam" id="PF13229"/>
    </source>
</evidence>
<dbReference type="RefSeq" id="WP_203379310.1">
    <property type="nucleotide sequence ID" value="NZ_JAENHP010000010.1"/>
</dbReference>
<dbReference type="InterPro" id="IPR012334">
    <property type="entry name" value="Pectin_lyas_fold"/>
</dbReference>
<evidence type="ECO:0000313" key="2">
    <source>
        <dbReference type="EMBL" id="MBM2619314.1"/>
    </source>
</evidence>
<dbReference type="InterPro" id="IPR039448">
    <property type="entry name" value="Beta_helix"/>
</dbReference>
<dbReference type="Gene3D" id="2.160.20.10">
    <property type="entry name" value="Single-stranded right-handed beta-helix, Pectin lyase-like"/>
    <property type="match status" value="1"/>
</dbReference>
<gene>
    <name evidence="2" type="ORF">JIG36_27560</name>
</gene>
<dbReference type="Pfam" id="PF13229">
    <property type="entry name" value="Beta_helix"/>
    <property type="match status" value="1"/>
</dbReference>
<dbReference type="SMART" id="SM00710">
    <property type="entry name" value="PbH1"/>
    <property type="match status" value="7"/>
</dbReference>